<evidence type="ECO:0000313" key="9">
    <source>
        <dbReference type="EMBL" id="HIU99101.1"/>
    </source>
</evidence>
<evidence type="ECO:0000256" key="3">
    <source>
        <dbReference type="ARBA" id="ARBA00022475"/>
    </source>
</evidence>
<comment type="subcellular location">
    <subcellularLocation>
        <location evidence="1">Cell membrane</location>
        <topology evidence="1">Multi-pass membrane protein</topology>
    </subcellularLocation>
</comment>
<feature type="transmembrane region" description="Helical" evidence="8">
    <location>
        <begin position="12"/>
        <end position="31"/>
    </location>
</feature>
<name>A0A9D1N9M9_9FIRM</name>
<accession>A0A9D1N9M9</accession>
<proteinExistence type="predicted"/>
<reference evidence="9" key="2">
    <citation type="journal article" date="2021" name="PeerJ">
        <title>Extensive microbial diversity within the chicken gut microbiome revealed by metagenomics and culture.</title>
        <authorList>
            <person name="Gilroy R."/>
            <person name="Ravi A."/>
            <person name="Getino M."/>
            <person name="Pursley I."/>
            <person name="Horton D.L."/>
            <person name="Alikhan N.F."/>
            <person name="Baker D."/>
            <person name="Gharbi K."/>
            <person name="Hall N."/>
            <person name="Watson M."/>
            <person name="Adriaenssens E.M."/>
            <person name="Foster-Nyarko E."/>
            <person name="Jarju S."/>
            <person name="Secka A."/>
            <person name="Antonio M."/>
            <person name="Oren A."/>
            <person name="Chaudhuri R.R."/>
            <person name="La Ragione R."/>
            <person name="Hildebrand F."/>
            <person name="Pallen M.J."/>
        </authorList>
    </citation>
    <scope>NUCLEOTIDE SEQUENCE</scope>
    <source>
        <strain evidence="9">10406</strain>
    </source>
</reference>
<keyword evidence="5 8" id="KW-1133">Transmembrane helix</keyword>
<dbReference type="InterPro" id="IPR002528">
    <property type="entry name" value="MATE_fam"/>
</dbReference>
<keyword evidence="3" id="KW-1003">Cell membrane</keyword>
<dbReference type="GO" id="GO:0042910">
    <property type="term" value="F:xenobiotic transmembrane transporter activity"/>
    <property type="evidence" value="ECO:0007669"/>
    <property type="project" value="InterPro"/>
</dbReference>
<reference evidence="9" key="1">
    <citation type="submission" date="2020-10" db="EMBL/GenBank/DDBJ databases">
        <authorList>
            <person name="Gilroy R."/>
        </authorList>
    </citation>
    <scope>NUCLEOTIDE SEQUENCE</scope>
    <source>
        <strain evidence="9">10406</strain>
    </source>
</reference>
<gene>
    <name evidence="9" type="ORF">IAC73_04605</name>
</gene>
<dbReference type="AlphaFoldDB" id="A0A9D1N9M9"/>
<dbReference type="InterPro" id="IPR052031">
    <property type="entry name" value="Membrane_Transporter-Flippase"/>
</dbReference>
<evidence type="ECO:0000256" key="4">
    <source>
        <dbReference type="ARBA" id="ARBA00022692"/>
    </source>
</evidence>
<protein>
    <submittedName>
        <fullName evidence="9">MATE family efflux transporter</fullName>
    </submittedName>
</protein>
<feature type="transmembrane region" description="Helical" evidence="8">
    <location>
        <begin position="389"/>
        <end position="409"/>
    </location>
</feature>
<sequence>MNKDLTQGRPVKVLWLFCLPILVSAVFQQFYNMADSIIAGKVLGESALAAVGASYPITMIFTAVAFGFNLGCSAVTSKFFGEKDYRALKTGVYTVLIASLVLGAALTAVGVGAGRALMQALDTPAEIMEDAMMYLYIYVGGFLFVLVYNVSTGVFSALGDSRTPLIFLVASSLANVGLDLVLTMAVPLGVAGLAWATFICQGVAGIACMFTVLARVKKLGAAEKVPVFSKKLLGQMFYVALPSVVQQCVVSVGNLLIQWLINGYGASVVAGYSAAIKLNTFIVTSLTTVAGGLTNFAAQNLGAGNVSRARSGTYAGLVMAAVMTLPFTLAYSLAPETMLALFLEESSAAAVATGVGFLTIVPPFYMLVGSKVMFDSVLRGAQSMASFMFATLIDLVIRVALCFALDPVLGVEGVWWSWPIGWGVATAVSAALYFSGRWYKSAHAKARFAALAAAGESSAAAEAVSGKQSDPEPAIRECAANETPESHKRHRFLPFGHGKGGHDGLMSA</sequence>
<evidence type="ECO:0000256" key="8">
    <source>
        <dbReference type="SAM" id="Phobius"/>
    </source>
</evidence>
<dbReference type="NCBIfam" id="TIGR00797">
    <property type="entry name" value="matE"/>
    <property type="match status" value="1"/>
</dbReference>
<feature type="transmembrane region" description="Helical" evidence="8">
    <location>
        <begin position="92"/>
        <end position="113"/>
    </location>
</feature>
<dbReference type="InterPro" id="IPR048279">
    <property type="entry name" value="MdtK-like"/>
</dbReference>
<evidence type="ECO:0000256" key="1">
    <source>
        <dbReference type="ARBA" id="ARBA00004651"/>
    </source>
</evidence>
<evidence type="ECO:0000313" key="10">
    <source>
        <dbReference type="Proteomes" id="UP000886857"/>
    </source>
</evidence>
<dbReference type="Pfam" id="PF01554">
    <property type="entry name" value="MatE"/>
    <property type="match status" value="2"/>
</dbReference>
<organism evidence="9 10">
    <name type="scientific">Candidatus Limadaptatus stercoripullorum</name>
    <dbReference type="NCBI Taxonomy" id="2840846"/>
    <lineage>
        <taxon>Bacteria</taxon>
        <taxon>Bacillati</taxon>
        <taxon>Bacillota</taxon>
        <taxon>Clostridia</taxon>
        <taxon>Eubacteriales</taxon>
        <taxon>Candidatus Limadaptatus</taxon>
    </lineage>
</organism>
<dbReference type="PANTHER" id="PTHR43549">
    <property type="entry name" value="MULTIDRUG RESISTANCE PROTEIN YPNP-RELATED"/>
    <property type="match status" value="1"/>
</dbReference>
<feature type="transmembrane region" description="Helical" evidence="8">
    <location>
        <begin position="314"/>
        <end position="334"/>
    </location>
</feature>
<comment type="caution">
    <text evidence="9">The sequence shown here is derived from an EMBL/GenBank/DDBJ whole genome shotgun (WGS) entry which is preliminary data.</text>
</comment>
<feature type="transmembrane region" description="Helical" evidence="8">
    <location>
        <begin position="415"/>
        <end position="435"/>
    </location>
</feature>
<dbReference type="GO" id="GO:0005886">
    <property type="term" value="C:plasma membrane"/>
    <property type="evidence" value="ECO:0007669"/>
    <property type="project" value="UniProtKB-SubCell"/>
</dbReference>
<dbReference type="EMBL" id="DVOE01000069">
    <property type="protein sequence ID" value="HIU99101.1"/>
    <property type="molecule type" value="Genomic_DNA"/>
</dbReference>
<keyword evidence="4 8" id="KW-0812">Transmembrane</keyword>
<dbReference type="GO" id="GO:0015297">
    <property type="term" value="F:antiporter activity"/>
    <property type="evidence" value="ECO:0007669"/>
    <property type="project" value="InterPro"/>
</dbReference>
<keyword evidence="6 8" id="KW-0472">Membrane</keyword>
<feature type="transmembrane region" description="Helical" evidence="8">
    <location>
        <begin position="346"/>
        <end position="368"/>
    </location>
</feature>
<dbReference type="Proteomes" id="UP000886857">
    <property type="component" value="Unassembled WGS sequence"/>
</dbReference>
<feature type="region of interest" description="Disordered" evidence="7">
    <location>
        <begin position="462"/>
        <end position="508"/>
    </location>
</feature>
<feature type="transmembrane region" description="Helical" evidence="8">
    <location>
        <begin position="165"/>
        <end position="186"/>
    </location>
</feature>
<feature type="transmembrane region" description="Helical" evidence="8">
    <location>
        <begin position="237"/>
        <end position="261"/>
    </location>
</feature>
<dbReference type="PIRSF" id="PIRSF006603">
    <property type="entry name" value="DinF"/>
    <property type="match status" value="1"/>
</dbReference>
<evidence type="ECO:0000256" key="5">
    <source>
        <dbReference type="ARBA" id="ARBA00022989"/>
    </source>
</evidence>
<feature type="transmembrane region" description="Helical" evidence="8">
    <location>
        <begin position="51"/>
        <end position="71"/>
    </location>
</feature>
<keyword evidence="2" id="KW-0813">Transport</keyword>
<evidence type="ECO:0000256" key="7">
    <source>
        <dbReference type="SAM" id="MobiDB-lite"/>
    </source>
</evidence>
<dbReference type="CDD" id="cd13138">
    <property type="entry name" value="MATE_yoeA_like"/>
    <property type="match status" value="1"/>
</dbReference>
<evidence type="ECO:0000256" key="6">
    <source>
        <dbReference type="ARBA" id="ARBA00023136"/>
    </source>
</evidence>
<dbReference type="PANTHER" id="PTHR43549:SF3">
    <property type="entry name" value="MULTIDRUG RESISTANCE PROTEIN YPNP-RELATED"/>
    <property type="match status" value="1"/>
</dbReference>
<evidence type="ECO:0000256" key="2">
    <source>
        <dbReference type="ARBA" id="ARBA00022448"/>
    </source>
</evidence>
<feature type="transmembrane region" description="Helical" evidence="8">
    <location>
        <begin position="192"/>
        <end position="216"/>
    </location>
</feature>
<feature type="transmembrane region" description="Helical" evidence="8">
    <location>
        <begin position="133"/>
        <end position="158"/>
    </location>
</feature>
<feature type="transmembrane region" description="Helical" evidence="8">
    <location>
        <begin position="281"/>
        <end position="302"/>
    </location>
</feature>